<protein>
    <submittedName>
        <fullName evidence="7">(African queen) hypothetical protein</fullName>
    </submittedName>
</protein>
<comment type="caution">
    <text evidence="7">The sequence shown here is derived from an EMBL/GenBank/DDBJ whole genome shotgun (WGS) entry which is preliminary data.</text>
</comment>
<dbReference type="PROSITE" id="PS51231">
    <property type="entry name" value="DAD"/>
    <property type="match status" value="1"/>
</dbReference>
<dbReference type="InterPro" id="IPR014767">
    <property type="entry name" value="DAD_dom"/>
</dbReference>
<dbReference type="SUPFAM" id="SSF101447">
    <property type="entry name" value="Formin homology 2 domain (FH2 domain)"/>
    <property type="match status" value="1"/>
</dbReference>
<feature type="compositionally biased region" description="Pro residues" evidence="2">
    <location>
        <begin position="629"/>
        <end position="640"/>
    </location>
</feature>
<dbReference type="PROSITE" id="PS51444">
    <property type="entry name" value="FH2"/>
    <property type="match status" value="1"/>
</dbReference>
<feature type="domain" description="DAD" evidence="4">
    <location>
        <begin position="1704"/>
        <end position="1736"/>
    </location>
</feature>
<keyword evidence="8" id="KW-1185">Reference proteome</keyword>
<reference evidence="7" key="1">
    <citation type="submission" date="2021-09" db="EMBL/GenBank/DDBJ databases">
        <authorList>
            <person name="Martin H S."/>
        </authorList>
    </citation>
    <scope>NUCLEOTIDE SEQUENCE</scope>
</reference>
<dbReference type="InterPro" id="IPR016024">
    <property type="entry name" value="ARM-type_fold"/>
</dbReference>
<feature type="region of interest" description="Disordered" evidence="2">
    <location>
        <begin position="1672"/>
        <end position="1706"/>
    </location>
</feature>
<dbReference type="GO" id="GO:0031267">
    <property type="term" value="F:small GTPase binding"/>
    <property type="evidence" value="ECO:0007669"/>
    <property type="project" value="InterPro"/>
</dbReference>
<dbReference type="InterPro" id="IPR014768">
    <property type="entry name" value="GBD/FH3_dom"/>
</dbReference>
<evidence type="ECO:0000313" key="7">
    <source>
        <dbReference type="EMBL" id="CAG9583016.1"/>
    </source>
</evidence>
<dbReference type="SUPFAM" id="SSF48371">
    <property type="entry name" value="ARM repeat"/>
    <property type="match status" value="1"/>
</dbReference>
<dbReference type="Pfam" id="PF06367">
    <property type="entry name" value="Drf_FH3"/>
    <property type="match status" value="1"/>
</dbReference>
<feature type="region of interest" description="Disordered" evidence="2">
    <location>
        <begin position="1731"/>
        <end position="1760"/>
    </location>
</feature>
<dbReference type="InterPro" id="IPR010473">
    <property type="entry name" value="GTPase-bd"/>
</dbReference>
<feature type="region of interest" description="Disordered" evidence="2">
    <location>
        <begin position="629"/>
        <end position="652"/>
    </location>
</feature>
<feature type="domain" description="GBD/FH3" evidence="5">
    <location>
        <begin position="90"/>
        <end position="462"/>
    </location>
</feature>
<feature type="region of interest" description="Disordered" evidence="2">
    <location>
        <begin position="1029"/>
        <end position="1049"/>
    </location>
</feature>
<dbReference type="Pfam" id="PF00078">
    <property type="entry name" value="RVT_1"/>
    <property type="match status" value="1"/>
</dbReference>
<feature type="compositionally biased region" description="Basic and acidic residues" evidence="2">
    <location>
        <begin position="1740"/>
        <end position="1760"/>
    </location>
</feature>
<evidence type="ECO:0000259" key="4">
    <source>
        <dbReference type="PROSITE" id="PS51231"/>
    </source>
</evidence>
<dbReference type="Pfam" id="PF02181">
    <property type="entry name" value="FH2"/>
    <property type="match status" value="1"/>
</dbReference>
<proteinExistence type="predicted"/>
<dbReference type="InterPro" id="IPR010472">
    <property type="entry name" value="FH3_dom"/>
</dbReference>
<keyword evidence="1" id="KW-0175">Coiled coil</keyword>
<dbReference type="InterPro" id="IPR043502">
    <property type="entry name" value="DNA/RNA_pol_sf"/>
</dbReference>
<dbReference type="InterPro" id="IPR000477">
    <property type="entry name" value="RT_dom"/>
</dbReference>
<dbReference type="EMBL" id="CAKASE010000081">
    <property type="protein sequence ID" value="CAG9583016.1"/>
    <property type="molecule type" value="Genomic_DNA"/>
</dbReference>
<dbReference type="OrthoDB" id="1104827at2759"/>
<dbReference type="Pfam" id="PF06371">
    <property type="entry name" value="Drf_GBD"/>
    <property type="match status" value="1"/>
</dbReference>
<evidence type="ECO:0000256" key="2">
    <source>
        <dbReference type="SAM" id="MobiDB-lite"/>
    </source>
</evidence>
<organism evidence="7 8">
    <name type="scientific">Danaus chrysippus</name>
    <name type="common">African queen</name>
    <dbReference type="NCBI Taxonomy" id="151541"/>
    <lineage>
        <taxon>Eukaryota</taxon>
        <taxon>Metazoa</taxon>
        <taxon>Ecdysozoa</taxon>
        <taxon>Arthropoda</taxon>
        <taxon>Hexapoda</taxon>
        <taxon>Insecta</taxon>
        <taxon>Pterygota</taxon>
        <taxon>Neoptera</taxon>
        <taxon>Endopterygota</taxon>
        <taxon>Lepidoptera</taxon>
        <taxon>Glossata</taxon>
        <taxon>Ditrysia</taxon>
        <taxon>Papilionoidea</taxon>
        <taxon>Nymphalidae</taxon>
        <taxon>Danainae</taxon>
        <taxon>Danaini</taxon>
        <taxon>Danaina</taxon>
        <taxon>Danaus</taxon>
        <taxon>Anosia</taxon>
    </lineage>
</organism>
<dbReference type="FunFam" id="1.20.58.2220:FF:000009">
    <property type="entry name" value="Disheveled-associated activator of morphogenesis"/>
    <property type="match status" value="1"/>
</dbReference>
<dbReference type="InterPro" id="IPR011989">
    <property type="entry name" value="ARM-like"/>
</dbReference>
<dbReference type="Gene3D" id="1.25.10.10">
    <property type="entry name" value="Leucine-rich Repeat Variant"/>
    <property type="match status" value="1"/>
</dbReference>
<feature type="coiled-coil region" evidence="1">
    <location>
        <begin position="486"/>
        <end position="583"/>
    </location>
</feature>
<dbReference type="InterPro" id="IPR051425">
    <property type="entry name" value="Formin_Homology"/>
</dbReference>
<evidence type="ECO:0000256" key="1">
    <source>
        <dbReference type="SAM" id="Coils"/>
    </source>
</evidence>
<dbReference type="Proteomes" id="UP000789524">
    <property type="component" value="Unassembled WGS sequence"/>
</dbReference>
<name>A0A8J2RB14_9NEOP</name>
<dbReference type="GO" id="GO:0071897">
    <property type="term" value="P:DNA biosynthetic process"/>
    <property type="evidence" value="ECO:0007669"/>
    <property type="project" value="UniProtKB-ARBA"/>
</dbReference>
<dbReference type="PANTHER" id="PTHR45725">
    <property type="entry name" value="FORMIN HOMOLOGY 2 FAMILY MEMBER"/>
    <property type="match status" value="1"/>
</dbReference>
<dbReference type="InterPro" id="IPR015425">
    <property type="entry name" value="FH2_Formin"/>
</dbReference>
<gene>
    <name evidence="7" type="ORF">DCHRY22_LOCUS14491</name>
</gene>
<dbReference type="SMART" id="SM01140">
    <property type="entry name" value="Drf_GBD"/>
    <property type="match status" value="1"/>
</dbReference>
<evidence type="ECO:0000259" key="5">
    <source>
        <dbReference type="PROSITE" id="PS51232"/>
    </source>
</evidence>
<feature type="domain" description="Reverse transcriptase" evidence="3">
    <location>
        <begin position="1000"/>
        <end position="1271"/>
    </location>
</feature>
<accession>A0A8J2RB14</accession>
<dbReference type="Gene3D" id="1.10.238.150">
    <property type="entry name" value="Formin, FH3 diaphanous domain"/>
    <property type="match status" value="1"/>
</dbReference>
<dbReference type="GO" id="GO:0030036">
    <property type="term" value="P:actin cytoskeleton organization"/>
    <property type="evidence" value="ECO:0007669"/>
    <property type="project" value="InterPro"/>
</dbReference>
<evidence type="ECO:0000259" key="3">
    <source>
        <dbReference type="PROSITE" id="PS50878"/>
    </source>
</evidence>
<dbReference type="InterPro" id="IPR042201">
    <property type="entry name" value="FH2_Formin_sf"/>
</dbReference>
<dbReference type="GO" id="GO:0030838">
    <property type="term" value="P:positive regulation of actin filament polymerization"/>
    <property type="evidence" value="ECO:0007669"/>
    <property type="project" value="TreeGrafter"/>
</dbReference>
<dbReference type="SMART" id="SM01139">
    <property type="entry name" value="Drf_FH3"/>
    <property type="match status" value="1"/>
</dbReference>
<dbReference type="PROSITE" id="PS51232">
    <property type="entry name" value="GBD_FH3"/>
    <property type="match status" value="1"/>
</dbReference>
<feature type="domain" description="FH2" evidence="6">
    <location>
        <begin position="643"/>
        <end position="1045"/>
    </location>
</feature>
<evidence type="ECO:0000313" key="8">
    <source>
        <dbReference type="Proteomes" id="UP000789524"/>
    </source>
</evidence>
<dbReference type="SUPFAM" id="SSF56672">
    <property type="entry name" value="DNA/RNA polymerases"/>
    <property type="match status" value="1"/>
</dbReference>
<dbReference type="SMART" id="SM00498">
    <property type="entry name" value="FH2"/>
    <property type="match status" value="1"/>
</dbReference>
<feature type="compositionally biased region" description="Low complexity" evidence="2">
    <location>
        <begin position="1675"/>
        <end position="1691"/>
    </location>
</feature>
<evidence type="ECO:0000259" key="6">
    <source>
        <dbReference type="PROSITE" id="PS51444"/>
    </source>
</evidence>
<dbReference type="PROSITE" id="PS50878">
    <property type="entry name" value="RT_POL"/>
    <property type="match status" value="1"/>
</dbReference>
<sequence>MPIFHIYSPFPQGLPSWSRGLEAAEAARLRLVRWACGEATDQPPRKKMPHALRRRWPMCPCLQNDEPPEITYCVVGGEGGLALQAVTPTHPMPPQDELDAKFAELVEELDLTAVNKAAMMELPAAKKWQIYCSRRPPPGQAPPLATAPQVEEYIKALNEISDAFASSENAPPSEATGLVDGLKTALRTRAHSFVLRFIKQGGLAALLEALQRAPRDDAITRHNLIAGIKALMNNSTGRAHVLAHPTSIDLIAQSMDTENVKTKVAALEILGAVCLVPGGHKKVLEAMIHYQKYAGERARFQGIVNELDRSTGAYRDDLGLKTAIMSFVNAVLNYGPGEESLEFRLHLRYELLMLGIQPVIEKLRKYENETLDRHIEFFELVRFEDERELARRYEHTHVDTKSAAAMFELLRRKLSHTAAYGHLLSLLQHLLLLPLEYNPHSQHWLLLDRVVQQIVLQAPGRDGADNKVYNPDVAPLEINVGEIVQLLAKEEELVAARNKADNLERENVDLATELAKKEKQVDQHTQEKEELEGVVSRLKERLERETAAHMECTERARSSACRAHQLEQQLNQERAERVRFEKLVSEGSIPDDAKVSNLKSAVIETCSAPPPPPPPSLCPPPPTVCPPPAPAGPPPAPAPPRPKKNVPTPGNPLKSFNWSKLPDAKLHGTIWQELDDTKLYNDMDLHAIDRMFCAYQKNGVQNEGSVEDLRQLGSKPRSKILSVIDGRRAQNCTILLSKLKMTDEEICRAILRMDSGEQLPLDMLEQLLKFTPSAEEAALLEEHQDELDNMARADRFLYEISKIPHYSQRVRTLLFKKKFSLAVSEASSRASVVLRAARDMTRSRRLRALLEIVLALGNYMNRGARGNASGFRLTSLNKLADTKSSVTRNTTLLHYLVEMLETQFKDVLLLEEDLPHVRAAAKVCVDQLEKDVGSLRTGLREVSRELDYHASLLSSQPHDAFVPVMREFHAHAVCSFTQLEDLFQDMKSRLEACAHAFGEEPSTSPEQLFGALDSFLTQLAEARAECDAARRRRDEEERRTRHEQEVREGDTKIHKNTLIKLKYRYARKSERQITVCWIDLENAFGSIQHELMLFALRWYNFPPLVRDMIASYYSKLRFSIITKEGPSKSLSYNVGLFQGCCLSPIAFNIVINILVDKLICNEKKWGYRFKFNNKYTESILAFADDLAILTRNPKHCQAEYKIHLIRSGTIVRRSMHFYGYGKCPFKFLGRKIDNIGRTPSLEGIVDSFLNDLNKLDAGVIKMLKLWLGLALTADSSALFRGSNSFGMSLKRPSELYKHLRVSKRYILGKSHDDIVTSLPKDEDAPELESRLQFHKQFMIGAQSNRAGLGSNRKVQDADILKSFIRQDENDKYKIHAMNLEMQNEWLDIGDFCIPLALKWRTLIYDWSPALLKFYLNAFQMTLPDQSNLVRWGKSTEKTCYICGKAVGTAKHLLVGCKVLLDSGQYSRRHDRVLEVIREAVSLSVARAQKGITTNERSVGFVREGSRATKSNVKPYSILKAASDWTIMMDTYEKQYKIPEDICASASRPDIFLFSRILKRVVMIELTVPWETNIPKDHTIKVNKYYELTNELTRNRFVVDLYAVEVGARGITAKSLYNLLKDLGLSRTHINAFLERTSKAALVGSFQIWLGRERSLDSGGERITRLKKRTMERKQGSSLLGSVGKSLGKSNGDCNGHEAKDGTLTNGQKGEFDDLISALRTGDVFGDDVAKFKRSRKAKARGRDSPPRPVGREDSRERQKN</sequence>
<dbReference type="Gene3D" id="1.20.58.2220">
    <property type="entry name" value="Formin, FH2 domain"/>
    <property type="match status" value="1"/>
</dbReference>
<dbReference type="PANTHER" id="PTHR45725:SF1">
    <property type="entry name" value="DISHEVELLED ASSOCIATED ACTIVATOR OF MORPHOGENESIS, ISOFORM D"/>
    <property type="match status" value="1"/>
</dbReference>
<dbReference type="GO" id="GO:0003779">
    <property type="term" value="F:actin binding"/>
    <property type="evidence" value="ECO:0007669"/>
    <property type="project" value="InterPro"/>
</dbReference>